<reference evidence="3" key="1">
    <citation type="journal article" date="2023" name="Commun. Biol.">
        <title>Genome analysis of Parmales, the sister group of diatoms, reveals the evolutionary specialization of diatoms from phago-mixotrophs to photoautotrophs.</title>
        <authorList>
            <person name="Ban H."/>
            <person name="Sato S."/>
            <person name="Yoshikawa S."/>
            <person name="Yamada K."/>
            <person name="Nakamura Y."/>
            <person name="Ichinomiya M."/>
            <person name="Sato N."/>
            <person name="Blanc-Mathieu R."/>
            <person name="Endo H."/>
            <person name="Kuwata A."/>
            <person name="Ogata H."/>
        </authorList>
    </citation>
    <scope>NUCLEOTIDE SEQUENCE [LARGE SCALE GENOMIC DNA]</scope>
    <source>
        <strain evidence="3">NIES 3700</strain>
    </source>
</reference>
<keyword evidence="3" id="KW-1185">Reference proteome</keyword>
<comment type="caution">
    <text evidence="2">The sequence shown here is derived from an EMBL/GenBank/DDBJ whole genome shotgun (WGS) entry which is preliminary data.</text>
</comment>
<protein>
    <submittedName>
        <fullName evidence="2">Uncharacterized protein</fullName>
    </submittedName>
</protein>
<dbReference type="Proteomes" id="UP001165122">
    <property type="component" value="Unassembled WGS sequence"/>
</dbReference>
<feature type="compositionally biased region" description="Basic and acidic residues" evidence="1">
    <location>
        <begin position="14"/>
        <end position="24"/>
    </location>
</feature>
<name>A0A9W7FCH9_9STRA</name>
<evidence type="ECO:0000256" key="1">
    <source>
        <dbReference type="SAM" id="MobiDB-lite"/>
    </source>
</evidence>
<accession>A0A9W7FCH9</accession>
<dbReference type="EMBL" id="BRXW01000139">
    <property type="protein sequence ID" value="GMI09598.1"/>
    <property type="molecule type" value="Genomic_DNA"/>
</dbReference>
<feature type="region of interest" description="Disordered" evidence="1">
    <location>
        <begin position="1"/>
        <end position="34"/>
    </location>
</feature>
<evidence type="ECO:0000313" key="3">
    <source>
        <dbReference type="Proteomes" id="UP001165122"/>
    </source>
</evidence>
<dbReference type="AlphaFoldDB" id="A0A9W7FCH9"/>
<gene>
    <name evidence="2" type="ORF">TrLO_g6556</name>
</gene>
<organism evidence="2 3">
    <name type="scientific">Triparma laevis f. longispina</name>
    <dbReference type="NCBI Taxonomy" id="1714387"/>
    <lineage>
        <taxon>Eukaryota</taxon>
        <taxon>Sar</taxon>
        <taxon>Stramenopiles</taxon>
        <taxon>Ochrophyta</taxon>
        <taxon>Bolidophyceae</taxon>
        <taxon>Parmales</taxon>
        <taxon>Triparmaceae</taxon>
        <taxon>Triparma</taxon>
    </lineage>
</organism>
<sequence>MSKFVVSESNYGHKSREISRKMGSGDEGDENEEGIPEVLTAEKLMTSTTQSTVHAITDQFMHTSEFRRHFVEFRSG</sequence>
<proteinExistence type="predicted"/>
<evidence type="ECO:0000313" key="2">
    <source>
        <dbReference type="EMBL" id="GMI09598.1"/>
    </source>
</evidence>